<dbReference type="AlphaFoldDB" id="A0A8D9S3M0"/>
<dbReference type="SUPFAM" id="SSF47413">
    <property type="entry name" value="lambda repressor-like DNA-binding domains"/>
    <property type="match status" value="1"/>
</dbReference>
<organism evidence="2 3">
    <name type="scientific">Limosilactobacillus reuteri CF48-3A</name>
    <dbReference type="NCBI Taxonomy" id="525341"/>
    <lineage>
        <taxon>Bacteria</taxon>
        <taxon>Bacillati</taxon>
        <taxon>Bacillota</taxon>
        <taxon>Bacilli</taxon>
        <taxon>Lactobacillales</taxon>
        <taxon>Lactobacillaceae</taxon>
        <taxon>Limosilactobacillus</taxon>
    </lineage>
</organism>
<evidence type="ECO:0000259" key="1">
    <source>
        <dbReference type="PROSITE" id="PS50943"/>
    </source>
</evidence>
<dbReference type="InterPro" id="IPR001387">
    <property type="entry name" value="Cro/C1-type_HTH"/>
</dbReference>
<proteinExistence type="predicted"/>
<dbReference type="Pfam" id="PF13443">
    <property type="entry name" value="HTH_26"/>
    <property type="match status" value="1"/>
</dbReference>
<dbReference type="Gene3D" id="1.10.260.40">
    <property type="entry name" value="lambda repressor-like DNA-binding domains"/>
    <property type="match status" value="1"/>
</dbReference>
<name>A0A8D9S3M0_LIMRT</name>
<accession>A0A8D9S3M0</accession>
<dbReference type="PROSITE" id="PS50943">
    <property type="entry name" value="HTH_CROC1"/>
    <property type="match status" value="1"/>
</dbReference>
<gene>
    <name evidence="2" type="ORF">HMPREF0534_1380</name>
</gene>
<dbReference type="InterPro" id="IPR010982">
    <property type="entry name" value="Lambda_DNA-bd_dom_sf"/>
</dbReference>
<dbReference type="EMBL" id="ACHG01000145">
    <property type="protein sequence ID" value="EEI65298.1"/>
    <property type="molecule type" value="Genomic_DNA"/>
</dbReference>
<feature type="domain" description="HTH cro/C1-type" evidence="1">
    <location>
        <begin position="1"/>
        <end position="39"/>
    </location>
</feature>
<reference evidence="2 3" key="1">
    <citation type="submission" date="2009-01" db="EMBL/GenBank/DDBJ databases">
        <authorList>
            <person name="Qin X."/>
            <person name="Bachman B."/>
            <person name="Battles P."/>
            <person name="Bell A."/>
            <person name="Bess C."/>
            <person name="Bickham C."/>
            <person name="Chaboub L."/>
            <person name="Chen D."/>
            <person name="Coyle M."/>
            <person name="Deiros D.R."/>
            <person name="Dinh H."/>
            <person name="Forbes L."/>
            <person name="Fowler G."/>
            <person name="Francisco L."/>
            <person name="Fu Q."/>
            <person name="Gubbala S."/>
            <person name="Hale W."/>
            <person name="Han Y."/>
            <person name="Hemphill L."/>
            <person name="Highlander S.K."/>
            <person name="Hirani K."/>
            <person name="Hogues M."/>
            <person name="Jackson L."/>
            <person name="Jakkamsetti A."/>
            <person name="Javaid M."/>
            <person name="Jiang H."/>
            <person name="Korchina V."/>
            <person name="Kovar C."/>
            <person name="Lara F."/>
            <person name="Lee S."/>
            <person name="Mata R."/>
            <person name="Mathew T."/>
            <person name="Moen C."/>
            <person name="Morales K."/>
            <person name="Munidasa M."/>
            <person name="Nazareth L."/>
            <person name="Ngo R."/>
            <person name="Nguyen L."/>
            <person name="Okwuonu G."/>
            <person name="Ongeri F."/>
            <person name="Patil S."/>
            <person name="Petrosino J."/>
            <person name="Pham C."/>
            <person name="Pham P."/>
            <person name="Pu L.-L."/>
            <person name="Puazo M."/>
            <person name="Raj R."/>
            <person name="Reid J."/>
            <person name="Rouhana J."/>
            <person name="Saada N."/>
            <person name="Shang Y."/>
            <person name="Simmons D."/>
            <person name="Thornton R."/>
            <person name="Warren J."/>
            <person name="Weissenberger G."/>
            <person name="Zhang J."/>
            <person name="Zhang L."/>
            <person name="Zhou C."/>
            <person name="Zhu D."/>
            <person name="Muzny D."/>
            <person name="Worley K."/>
            <person name="Gibbs R."/>
        </authorList>
    </citation>
    <scope>NUCLEOTIDE SEQUENCE [LARGE SCALE GENOMIC DNA]</scope>
    <source>
        <strain evidence="2 3">CF48-3A</strain>
    </source>
</reference>
<protein>
    <recommendedName>
        <fullName evidence="1">HTH cro/C1-type domain-containing protein</fullName>
    </recommendedName>
</protein>
<dbReference type="GO" id="GO:0003677">
    <property type="term" value="F:DNA binding"/>
    <property type="evidence" value="ECO:0007669"/>
    <property type="project" value="InterPro"/>
</dbReference>
<comment type="caution">
    <text evidence="2">The sequence shown here is derived from an EMBL/GenBank/DDBJ whole genome shotgun (WGS) entry which is preliminary data.</text>
</comment>
<dbReference type="Proteomes" id="UP000003419">
    <property type="component" value="Unassembled WGS sequence"/>
</dbReference>
<evidence type="ECO:0000313" key="2">
    <source>
        <dbReference type="EMBL" id="EEI65298.1"/>
    </source>
</evidence>
<sequence>MSDLSLNFVSKIERKQKQNIIIKTLMALASALNVKPSDLLKGSKGPASNRRKHVDLLSRQLYKLPEGE</sequence>
<evidence type="ECO:0000313" key="3">
    <source>
        <dbReference type="Proteomes" id="UP000003419"/>
    </source>
</evidence>